<dbReference type="InterPro" id="IPR001940">
    <property type="entry name" value="Peptidase_S1C"/>
</dbReference>
<dbReference type="OrthoDB" id="9758917at2"/>
<dbReference type="InterPro" id="IPR043504">
    <property type="entry name" value="Peptidase_S1_PA_chymotrypsin"/>
</dbReference>
<reference evidence="2 3" key="1">
    <citation type="submission" date="2015-08" db="EMBL/GenBank/DDBJ databases">
        <authorList>
            <person name="Babu N.S."/>
            <person name="Beckwith C.J."/>
            <person name="Beseler K.G."/>
            <person name="Brison A."/>
            <person name="Carone J.V."/>
            <person name="Caskin T.P."/>
            <person name="Diamond M."/>
            <person name="Durham M.E."/>
            <person name="Foxe J.M."/>
            <person name="Go M."/>
            <person name="Henderson B.A."/>
            <person name="Jones I.B."/>
            <person name="McGettigan J.A."/>
            <person name="Micheletti S.J."/>
            <person name="Nasrallah M.E."/>
            <person name="Ortiz D."/>
            <person name="Piller C.R."/>
            <person name="Privatt S.R."/>
            <person name="Schneider S.L."/>
            <person name="Sharp S."/>
            <person name="Smith T.C."/>
            <person name="Stanton J.D."/>
            <person name="Ullery H.E."/>
            <person name="Wilson R.J."/>
            <person name="Serrano M.G."/>
            <person name="Buck G."/>
            <person name="Lee V."/>
            <person name="Wang Y."/>
            <person name="Carvalho R."/>
            <person name="Voegtly L."/>
            <person name="Shi R."/>
            <person name="Duckworth R."/>
            <person name="Johnson A."/>
            <person name="Loviza R."/>
            <person name="Walstead R."/>
            <person name="Shah Z."/>
            <person name="Kiflezghi M."/>
            <person name="Wade K."/>
            <person name="Ball S.L."/>
            <person name="Bradley K.W."/>
            <person name="Asai D.J."/>
            <person name="Bowman C.A."/>
            <person name="Russell D.A."/>
            <person name="Pope W.H."/>
            <person name="Jacobs-Sera D."/>
            <person name="Hendrix R.W."/>
            <person name="Hatfull G.F."/>
        </authorList>
    </citation>
    <scope>NUCLEOTIDE SEQUENCE [LARGE SCALE GENOMIC DNA]</scope>
    <source>
        <strain evidence="2 3">DSM 27648</strain>
    </source>
</reference>
<dbReference type="GO" id="GO:0006508">
    <property type="term" value="P:proteolysis"/>
    <property type="evidence" value="ECO:0007669"/>
    <property type="project" value="UniProtKB-KW"/>
</dbReference>
<dbReference type="RefSeq" id="WP_146653285.1">
    <property type="nucleotide sequence ID" value="NZ_CP012333.1"/>
</dbReference>
<evidence type="ECO:0000313" key="3">
    <source>
        <dbReference type="Proteomes" id="UP000064967"/>
    </source>
</evidence>
<dbReference type="Pfam" id="PF13365">
    <property type="entry name" value="Trypsin_2"/>
    <property type="match status" value="1"/>
</dbReference>
<dbReference type="KEGG" id="llu:AKJ09_09017"/>
<feature type="signal peptide" evidence="1">
    <location>
        <begin position="1"/>
        <end position="22"/>
    </location>
</feature>
<name>A0A0K1Q9E3_9BACT</name>
<keyword evidence="2" id="KW-0645">Protease</keyword>
<dbReference type="PANTHER" id="PTHR43019">
    <property type="entry name" value="SERINE ENDOPROTEASE DEGS"/>
    <property type="match status" value="1"/>
</dbReference>
<keyword evidence="2" id="KW-0378">Hydrolase</keyword>
<dbReference type="Gene3D" id="2.40.10.10">
    <property type="entry name" value="Trypsin-like serine proteases"/>
    <property type="match status" value="2"/>
</dbReference>
<sequence>MRRWAALALFAGTALFTGSAHALPPPASLPRGPCDPPWTVDPNTGKKAFKPECVSTPETAVAASLTAKAEEDESPTCEQAFIEHVYKATKPSVVRITRPDGALGTGFVFFSRKNVLTALHVVDLGRDVRVEFPGGKRTTAEVVAVDEEHDLALLELADASDAQPLTPRANVAVGVPILAIGNPYGDLPRISRELEGLLNFSVSQGIVSAKSDAFIQTDAALSPGNSGGPMLTCDGQVVGVADRLLESRIGFGVPITHAVKLTQSIGKRKYRGTWTERDGAIGIAWQIDTSTYFGPYLGGSIVGFDRFALTSRIGILFAGKQDTNEPVVDRSVRRIFGEFLLSYRMLLFPYSFPTYFSLGGGVLGTFDRGSETRLGATLDPPGCPAGSNCTAKLAASTTSIRGVASSRSSRLCSISAPSRPAMRSRST</sequence>
<feature type="chain" id="PRO_5005467014" evidence="1">
    <location>
        <begin position="23"/>
        <end position="427"/>
    </location>
</feature>
<evidence type="ECO:0000313" key="2">
    <source>
        <dbReference type="EMBL" id="AKV02354.1"/>
    </source>
</evidence>
<organism evidence="2 3">
    <name type="scientific">Labilithrix luteola</name>
    <dbReference type="NCBI Taxonomy" id="1391654"/>
    <lineage>
        <taxon>Bacteria</taxon>
        <taxon>Pseudomonadati</taxon>
        <taxon>Myxococcota</taxon>
        <taxon>Polyangia</taxon>
        <taxon>Polyangiales</taxon>
        <taxon>Labilitrichaceae</taxon>
        <taxon>Labilithrix</taxon>
    </lineage>
</organism>
<dbReference type="PRINTS" id="PR00834">
    <property type="entry name" value="PROTEASES2C"/>
</dbReference>
<dbReference type="SUPFAM" id="SSF50494">
    <property type="entry name" value="Trypsin-like serine proteases"/>
    <property type="match status" value="1"/>
</dbReference>
<keyword evidence="1" id="KW-0732">Signal</keyword>
<dbReference type="PANTHER" id="PTHR43019:SF62">
    <property type="entry name" value="SERINE ENDOPROTEASE DEGS"/>
    <property type="match status" value="1"/>
</dbReference>
<dbReference type="InterPro" id="IPR009003">
    <property type="entry name" value="Peptidase_S1_PA"/>
</dbReference>
<protein>
    <submittedName>
        <fullName evidence="2">HtrA protease/chaperone protein</fullName>
    </submittedName>
</protein>
<dbReference type="AlphaFoldDB" id="A0A0K1Q9E3"/>
<dbReference type="Proteomes" id="UP000064967">
    <property type="component" value="Chromosome"/>
</dbReference>
<keyword evidence="3" id="KW-1185">Reference proteome</keyword>
<dbReference type="EMBL" id="CP012333">
    <property type="protein sequence ID" value="AKV02354.1"/>
    <property type="molecule type" value="Genomic_DNA"/>
</dbReference>
<dbReference type="GO" id="GO:0004252">
    <property type="term" value="F:serine-type endopeptidase activity"/>
    <property type="evidence" value="ECO:0007669"/>
    <property type="project" value="InterPro"/>
</dbReference>
<dbReference type="STRING" id="1391654.AKJ09_09017"/>
<gene>
    <name evidence="2" type="ORF">AKJ09_09017</name>
</gene>
<evidence type="ECO:0000256" key="1">
    <source>
        <dbReference type="SAM" id="SignalP"/>
    </source>
</evidence>
<accession>A0A0K1Q9E3</accession>
<proteinExistence type="predicted"/>